<dbReference type="AlphaFoldDB" id="A0A480A3G2"/>
<evidence type="ECO:0000256" key="1">
    <source>
        <dbReference type="SAM" id="MobiDB-lite"/>
    </source>
</evidence>
<evidence type="ECO:0000313" key="2">
    <source>
        <dbReference type="EMBL" id="GCL38048.1"/>
    </source>
</evidence>
<reference evidence="3" key="1">
    <citation type="submission" date="2019-02" db="EMBL/GenBank/DDBJ databases">
        <title>Draft genome sequence of Sphaerospermopsis reniformis NIES-1949.</title>
        <authorList>
            <person name="Yamaguchi H."/>
            <person name="Suzuki S."/>
            <person name="Kawachi M."/>
        </authorList>
    </citation>
    <scope>NUCLEOTIDE SEQUENCE [LARGE SCALE GENOMIC DNA]</scope>
    <source>
        <strain evidence="3">NIES-1949</strain>
    </source>
</reference>
<name>A0A480A3G2_9CYAN</name>
<evidence type="ECO:0008006" key="4">
    <source>
        <dbReference type="Google" id="ProtNLM"/>
    </source>
</evidence>
<keyword evidence="3" id="KW-1185">Reference proteome</keyword>
<feature type="region of interest" description="Disordered" evidence="1">
    <location>
        <begin position="1"/>
        <end position="20"/>
    </location>
</feature>
<gene>
    <name evidence="2" type="ORF">SR1949_31610</name>
</gene>
<proteinExistence type="predicted"/>
<protein>
    <recommendedName>
        <fullName evidence="4">Type II toxin-antitoxin system CcdA family antitoxin</fullName>
    </recommendedName>
</protein>
<sequence length="84" mass="9677">MGNRKPMNTQENPTNGEKIHTDKVEIAVRLDSELIAQIQHLTNDPSKVIEVAIRQWLRGDIPRDDELTRTPIRTPIPPRGEWND</sequence>
<feature type="compositionally biased region" description="Polar residues" evidence="1">
    <location>
        <begin position="1"/>
        <end position="15"/>
    </location>
</feature>
<comment type="caution">
    <text evidence="2">The sequence shown here is derived from an EMBL/GenBank/DDBJ whole genome shotgun (WGS) entry which is preliminary data.</text>
</comment>
<feature type="region of interest" description="Disordered" evidence="1">
    <location>
        <begin position="65"/>
        <end position="84"/>
    </location>
</feature>
<evidence type="ECO:0000313" key="3">
    <source>
        <dbReference type="Proteomes" id="UP000300142"/>
    </source>
</evidence>
<dbReference type="EMBL" id="BJCE01000112">
    <property type="protein sequence ID" value="GCL38048.1"/>
    <property type="molecule type" value="Genomic_DNA"/>
</dbReference>
<accession>A0A480A3G2</accession>
<dbReference type="Proteomes" id="UP000300142">
    <property type="component" value="Unassembled WGS sequence"/>
</dbReference>
<organism evidence="2 3">
    <name type="scientific">Sphaerospermopsis reniformis</name>
    <dbReference type="NCBI Taxonomy" id="531300"/>
    <lineage>
        <taxon>Bacteria</taxon>
        <taxon>Bacillati</taxon>
        <taxon>Cyanobacteriota</taxon>
        <taxon>Cyanophyceae</taxon>
        <taxon>Nostocales</taxon>
        <taxon>Aphanizomenonaceae</taxon>
        <taxon>Sphaerospermopsis</taxon>
    </lineage>
</organism>